<dbReference type="EMBL" id="CM010717">
    <property type="protein sequence ID" value="RZC54612.1"/>
    <property type="molecule type" value="Genomic_DNA"/>
</dbReference>
<evidence type="ECO:0000313" key="1">
    <source>
        <dbReference type="EMBL" id="RZC54612.1"/>
    </source>
</evidence>
<dbReference type="AlphaFoldDB" id="A0A4Y7J3H8"/>
<proteinExistence type="predicted"/>
<dbReference type="Proteomes" id="UP000316621">
    <property type="component" value="Chromosome 3"/>
</dbReference>
<organism evidence="1 2">
    <name type="scientific">Papaver somniferum</name>
    <name type="common">Opium poppy</name>
    <dbReference type="NCBI Taxonomy" id="3469"/>
    <lineage>
        <taxon>Eukaryota</taxon>
        <taxon>Viridiplantae</taxon>
        <taxon>Streptophyta</taxon>
        <taxon>Embryophyta</taxon>
        <taxon>Tracheophyta</taxon>
        <taxon>Spermatophyta</taxon>
        <taxon>Magnoliopsida</taxon>
        <taxon>Ranunculales</taxon>
        <taxon>Papaveraceae</taxon>
        <taxon>Papaveroideae</taxon>
        <taxon>Papaver</taxon>
    </lineage>
</organism>
<reference evidence="1 2" key="1">
    <citation type="journal article" date="2018" name="Science">
        <title>The opium poppy genome and morphinan production.</title>
        <authorList>
            <person name="Guo L."/>
            <person name="Winzer T."/>
            <person name="Yang X."/>
            <person name="Li Y."/>
            <person name="Ning Z."/>
            <person name="He Z."/>
            <person name="Teodor R."/>
            <person name="Lu Y."/>
            <person name="Bowser T.A."/>
            <person name="Graham I.A."/>
            <person name="Ye K."/>
        </authorList>
    </citation>
    <scope>NUCLEOTIDE SEQUENCE [LARGE SCALE GENOMIC DNA]</scope>
    <source>
        <strain evidence="2">cv. HN1</strain>
        <tissue evidence="1">Leaves</tissue>
    </source>
</reference>
<accession>A0A4Y7J3H8</accession>
<protein>
    <submittedName>
        <fullName evidence="1">Uncharacterized protein</fullName>
    </submittedName>
</protein>
<gene>
    <name evidence="1" type="ORF">C5167_013462</name>
</gene>
<evidence type="ECO:0000313" key="2">
    <source>
        <dbReference type="Proteomes" id="UP000316621"/>
    </source>
</evidence>
<keyword evidence="2" id="KW-1185">Reference proteome</keyword>
<name>A0A4Y7J3H8_PAPSO</name>
<dbReference type="Gramene" id="RZC54612">
    <property type="protein sequence ID" value="RZC54612"/>
    <property type="gene ID" value="C5167_013462"/>
</dbReference>
<sequence length="43" mass="5181">MFRSAILGLLFTGSRNMYLLLQLGLLRFWRLRNQLFIRLVNLI</sequence>